<dbReference type="Proteomes" id="UP000197090">
    <property type="component" value="Unassembled WGS sequence"/>
</dbReference>
<evidence type="ECO:0000313" key="1">
    <source>
        <dbReference type="EMBL" id="OWQ76672.1"/>
    </source>
</evidence>
<name>A0A246IC21_STEMA</name>
<dbReference type="RefSeq" id="WP_081280504.1">
    <property type="nucleotide sequence ID" value="NZ_CP104289.1"/>
</dbReference>
<accession>A0A246IC21</accession>
<dbReference type="Pfam" id="PF16277">
    <property type="entry name" value="DUF4926"/>
    <property type="match status" value="1"/>
</dbReference>
<proteinExistence type="predicted"/>
<organism evidence="1 2">
    <name type="scientific">Stenotrophomonas maltophilia</name>
    <name type="common">Pseudomonas maltophilia</name>
    <name type="synonym">Xanthomonas maltophilia</name>
    <dbReference type="NCBI Taxonomy" id="40324"/>
    <lineage>
        <taxon>Bacteria</taxon>
        <taxon>Pseudomonadati</taxon>
        <taxon>Pseudomonadota</taxon>
        <taxon>Gammaproteobacteria</taxon>
        <taxon>Lysobacterales</taxon>
        <taxon>Lysobacteraceae</taxon>
        <taxon>Stenotrophomonas</taxon>
        <taxon>Stenotrophomonas maltophilia group</taxon>
    </lineage>
</organism>
<dbReference type="AlphaFoldDB" id="A0A246IC21"/>
<gene>
    <name evidence="1" type="ORF">CEE63_06020</name>
</gene>
<evidence type="ECO:0000313" key="2">
    <source>
        <dbReference type="Proteomes" id="UP000197090"/>
    </source>
</evidence>
<protein>
    <submittedName>
        <fullName evidence="1">DUF4926 domain-containing protein</fullName>
    </submittedName>
</protein>
<dbReference type="InterPro" id="IPR032568">
    <property type="entry name" value="DUF4926"/>
</dbReference>
<reference evidence="1 2" key="1">
    <citation type="submission" date="2017-06" db="EMBL/GenBank/DDBJ databases">
        <authorList>
            <person name="Kim H.J."/>
            <person name="Triplett B.A."/>
        </authorList>
    </citation>
    <scope>NUCLEOTIDE SEQUENCE [LARGE SCALE GENOMIC DNA]</scope>
    <source>
        <strain evidence="1 2">594</strain>
    </source>
</reference>
<sequence length="65" mass="7090">MNFRINEGVRLLEDIPSVGIYRGSLGVVVAVLSEPEEAYEVEFCDGGGATIAQISLRSAQFEVMR</sequence>
<comment type="caution">
    <text evidence="1">The sequence shown here is derived from an EMBL/GenBank/DDBJ whole genome shotgun (WGS) entry which is preliminary data.</text>
</comment>
<dbReference type="EMBL" id="NIVX01000042">
    <property type="protein sequence ID" value="OWQ76672.1"/>
    <property type="molecule type" value="Genomic_DNA"/>
</dbReference>